<keyword evidence="12" id="KW-0539">Nucleus</keyword>
<evidence type="ECO:0000256" key="9">
    <source>
        <dbReference type="ARBA" id="ARBA00023125"/>
    </source>
</evidence>
<evidence type="ECO:0000256" key="2">
    <source>
        <dbReference type="ARBA" id="ARBA00004123"/>
    </source>
</evidence>
<feature type="domain" description="C2H2-type" evidence="15">
    <location>
        <begin position="266"/>
        <end position="293"/>
    </location>
</feature>
<reference evidence="16" key="2">
    <citation type="submission" date="2025-09" db="UniProtKB">
        <authorList>
            <consortium name="Ensembl"/>
        </authorList>
    </citation>
    <scope>IDENTIFICATION</scope>
</reference>
<dbReference type="SMART" id="SM00389">
    <property type="entry name" value="HOX"/>
    <property type="match status" value="1"/>
</dbReference>
<dbReference type="GO" id="GO:0008270">
    <property type="term" value="F:zinc ion binding"/>
    <property type="evidence" value="ECO:0007669"/>
    <property type="project" value="UniProtKB-KW"/>
</dbReference>
<feature type="region of interest" description="Disordered" evidence="14">
    <location>
        <begin position="1"/>
        <end position="67"/>
    </location>
</feature>
<feature type="region of interest" description="Disordered" evidence="14">
    <location>
        <begin position="686"/>
        <end position="790"/>
    </location>
</feature>
<feature type="compositionally biased region" description="Low complexity" evidence="14">
    <location>
        <begin position="762"/>
        <end position="781"/>
    </location>
</feature>
<dbReference type="GO" id="GO:0000981">
    <property type="term" value="F:DNA-binding transcription factor activity, RNA polymerase II-specific"/>
    <property type="evidence" value="ECO:0007669"/>
    <property type="project" value="TreeGrafter"/>
</dbReference>
<feature type="region of interest" description="Disordered" evidence="14">
    <location>
        <begin position="545"/>
        <end position="570"/>
    </location>
</feature>
<feature type="region of interest" description="Disordered" evidence="14">
    <location>
        <begin position="1112"/>
        <end position="1213"/>
    </location>
</feature>
<name>A0A8C2ZQF6_CYCLU</name>
<feature type="compositionally biased region" description="Basic and acidic residues" evidence="14">
    <location>
        <begin position="1132"/>
        <end position="1163"/>
    </location>
</feature>
<dbReference type="FunFam" id="3.30.160.60:FF:000744">
    <property type="entry name" value="zinc finger E-box-binding homeobox 1"/>
    <property type="match status" value="1"/>
</dbReference>
<evidence type="ECO:0000256" key="1">
    <source>
        <dbReference type="ARBA" id="ARBA00003263"/>
    </source>
</evidence>
<evidence type="ECO:0000256" key="3">
    <source>
        <dbReference type="ARBA" id="ARBA00009867"/>
    </source>
</evidence>
<dbReference type="InterPro" id="IPR013087">
    <property type="entry name" value="Znf_C2H2_type"/>
</dbReference>
<dbReference type="FunFam" id="3.30.160.60:FF:000145">
    <property type="entry name" value="Zinc finger protein 574"/>
    <property type="match status" value="1"/>
</dbReference>
<dbReference type="FunFam" id="3.30.160.60:FF:000013">
    <property type="entry name" value="Putative zinc finger E-box-binding homeobox 2"/>
    <property type="match status" value="2"/>
</dbReference>
<evidence type="ECO:0000256" key="12">
    <source>
        <dbReference type="ARBA" id="ARBA00023242"/>
    </source>
</evidence>
<feature type="domain" description="C2H2-type" evidence="15">
    <location>
        <begin position="987"/>
        <end position="1014"/>
    </location>
</feature>
<dbReference type="PROSITE" id="PS00028">
    <property type="entry name" value="ZINC_FINGER_C2H2_1"/>
    <property type="match status" value="5"/>
</dbReference>
<dbReference type="PROSITE" id="PS50157">
    <property type="entry name" value="ZINC_FINGER_C2H2_2"/>
    <property type="match status" value="6"/>
</dbReference>
<protein>
    <submittedName>
        <fullName evidence="16">Zinc finger E-box binding homeobox 2a</fullName>
    </submittedName>
</protein>
<feature type="compositionally biased region" description="Basic and acidic residues" evidence="14">
    <location>
        <begin position="1174"/>
        <end position="1191"/>
    </location>
</feature>
<dbReference type="SUPFAM" id="SSF57667">
    <property type="entry name" value="beta-beta-alpha zinc fingers"/>
    <property type="match status" value="5"/>
</dbReference>
<feature type="compositionally biased region" description="Basic and acidic residues" evidence="14">
    <location>
        <begin position="545"/>
        <end position="568"/>
    </location>
</feature>
<organism evidence="16 17">
    <name type="scientific">Cyclopterus lumpus</name>
    <name type="common">Lumpsucker</name>
    <dbReference type="NCBI Taxonomy" id="8103"/>
    <lineage>
        <taxon>Eukaryota</taxon>
        <taxon>Metazoa</taxon>
        <taxon>Chordata</taxon>
        <taxon>Craniata</taxon>
        <taxon>Vertebrata</taxon>
        <taxon>Euteleostomi</taxon>
        <taxon>Actinopterygii</taxon>
        <taxon>Neopterygii</taxon>
        <taxon>Teleostei</taxon>
        <taxon>Neoteleostei</taxon>
        <taxon>Acanthomorphata</taxon>
        <taxon>Eupercaria</taxon>
        <taxon>Perciformes</taxon>
        <taxon>Cottioidei</taxon>
        <taxon>Cottales</taxon>
        <taxon>Cyclopteridae</taxon>
        <taxon>Cyclopterus</taxon>
    </lineage>
</organism>
<evidence type="ECO:0000256" key="7">
    <source>
        <dbReference type="ARBA" id="ARBA00022833"/>
    </source>
</evidence>
<dbReference type="Pfam" id="PF05605">
    <property type="entry name" value="zf-Di19"/>
    <property type="match status" value="1"/>
</dbReference>
<keyword evidence="11" id="KW-0804">Transcription</keyword>
<dbReference type="Gene3D" id="3.30.160.60">
    <property type="entry name" value="Classic Zinc Finger"/>
    <property type="match status" value="6"/>
</dbReference>
<dbReference type="Gene3D" id="1.10.10.60">
    <property type="entry name" value="Homeodomain-like"/>
    <property type="match status" value="1"/>
</dbReference>
<dbReference type="Ensembl" id="ENSCLMT00005031758.1">
    <property type="protein sequence ID" value="ENSCLMP00005030408.1"/>
    <property type="gene ID" value="ENSCLMG00005014673.1"/>
</dbReference>
<dbReference type="InterPro" id="IPR051574">
    <property type="entry name" value="ZnF_E-box_Homeobox"/>
</dbReference>
<feature type="compositionally biased region" description="Basic and acidic residues" evidence="14">
    <location>
        <begin position="748"/>
        <end position="761"/>
    </location>
</feature>
<keyword evidence="4" id="KW-0479">Metal-binding</keyword>
<feature type="compositionally biased region" description="Acidic residues" evidence="14">
    <location>
        <begin position="1164"/>
        <end position="1173"/>
    </location>
</feature>
<dbReference type="GO" id="GO:0000122">
    <property type="term" value="P:negative regulation of transcription by RNA polymerase II"/>
    <property type="evidence" value="ECO:0007669"/>
    <property type="project" value="UniProtKB-ARBA"/>
</dbReference>
<feature type="compositionally biased region" description="Low complexity" evidence="14">
    <location>
        <begin position="348"/>
        <end position="369"/>
    </location>
</feature>
<feature type="compositionally biased region" description="Basic residues" evidence="14">
    <location>
        <begin position="12"/>
        <end position="24"/>
    </location>
</feature>
<sequence length="1213" mass="135278">MKQQIMAEGPRCKRRKQANPRRKNVLNYEDVVETGSETDEDDQPLVSEENGLGKDEEACSPVGVPPLEASPRVAHALLSYPDQEDLDGLQDHHQHWRLGGDTNIHPNALTHLHVAVLGSVKRPVGVSELDEFLLKRKLEDGDGHPATIAEYLQRSDTAVIYPEAPEEVKRLGTPEATDQDENLLSGTPDAFAQLLTCPYCERGYKRLTSLKEHIKYRHERNEESFSCPLCADGFGHRAQLERHMTTHQPAGDQPPLLSDAAGNRKFKCNECGKAFKYKHHLKEHLRIHSGDHHCYVSNQNLHILCCGAGEKPYECSNCKKRFSHSGSYSSHISSKKCIGLIAVNGRVRNGNNGKPGSSPNSTTSSPGSPALAQLRHKLENGRPHAPSDQHGQLDIKPEPMDFNEYRLLMASQHGFGGSGVYLNSRGGSPLAIHSSSQSPLQHLGGMGLDHPLLGFSGSFCNNLSEVQKVLQIVDNTVCRQKMDGNPEEISKLRAYMKELGAQMEEQRLVQAGFQVVGHGSPTKSIIDYTLEKVNEAKSLIDDSKRQVDIKKEKPNHSTDLSCEEKSHDGQNQFRPFSCQYCKETFTGPIPLHQHERYLCKMNEEIKAVLQPMDSSPAGHREAIPTELSTSEQATSPMNPFKNHVSVLKAYFAMNTEPNSEELLKISMAVGLPQEFVKEWFAQWKNQKHNESRLRKKSPPPDPGGLDVNHSFSRSQMSLPTVDLHRGFTNGDASHRLTKANQFTGNRQKKGDKPLDPLDHLRSNTPSPLNLSSTSSKNSQSSCYTPNSLASEEAHGDIPLDLSLPKLMALKLMSVREKQPRVNGFIIERNGEALGREQVSRPMDLVNIKKEVLYSDGGGNSIHQLEKSTSPIFGINPFAGGPVYNSLPSHGAFPPPTFMSPAQATIPGLRPYPGLDPMSFLPHMAYTYATEAATFAEMQQRRKYQRKQGFQGDLLDGTADYLSGLDDLTDSDSLLSKKKIKKTESGMYACDLCDKTFQKTSSLLRHKYEHTGKRPHQCQICKKAFKHKHHLIEHSRLHSGEKPYQCDKCGKRFSHSGSYSQHMNHRYSYCKREAEEREAAEREARGEGGGGGAGGLEEPTELLMRRAYLQGLGPLGYSDPEDQQEDGGMIMRDSGEGGGGREERDEDKTYEEVTDRREESFREGDEVDEEEEKEERDSKSQMDSMMDDKGKDTTQLMDDSSREGKTDGRSEQDD</sequence>
<feature type="region of interest" description="Disordered" evidence="14">
    <location>
        <begin position="348"/>
        <end position="370"/>
    </location>
</feature>
<evidence type="ECO:0000256" key="8">
    <source>
        <dbReference type="ARBA" id="ARBA00023015"/>
    </source>
</evidence>
<feature type="compositionally biased region" description="Polar residues" evidence="14">
    <location>
        <begin position="626"/>
        <end position="637"/>
    </location>
</feature>
<dbReference type="AlphaFoldDB" id="A0A8C2ZQF6"/>
<keyword evidence="8" id="KW-0805">Transcription regulation</keyword>
<proteinExistence type="inferred from homology"/>
<dbReference type="GO" id="GO:0005634">
    <property type="term" value="C:nucleus"/>
    <property type="evidence" value="ECO:0007669"/>
    <property type="project" value="UniProtKB-SubCell"/>
</dbReference>
<dbReference type="InterPro" id="IPR009057">
    <property type="entry name" value="Homeodomain-like_sf"/>
</dbReference>
<dbReference type="InterPro" id="IPR008598">
    <property type="entry name" value="Di19_Zn-bd"/>
</dbReference>
<keyword evidence="6 13" id="KW-0863">Zinc-finger</keyword>
<evidence type="ECO:0000256" key="6">
    <source>
        <dbReference type="ARBA" id="ARBA00022771"/>
    </source>
</evidence>
<dbReference type="GeneTree" id="ENSGT00950000183208"/>
<dbReference type="FunFam" id="3.30.160.60:FF:000082">
    <property type="entry name" value="Putative zinc finger E-box-binding homeobox 2"/>
    <property type="match status" value="1"/>
</dbReference>
<evidence type="ECO:0000256" key="10">
    <source>
        <dbReference type="ARBA" id="ARBA00023155"/>
    </source>
</evidence>
<comment type="similarity">
    <text evidence="3">Belongs to the delta-EF1/ZFH-1 C2H2-type zinc-finger family.</text>
</comment>
<feature type="domain" description="C2H2-type" evidence="15">
    <location>
        <begin position="195"/>
        <end position="223"/>
    </location>
</feature>
<feature type="domain" description="C2H2-type" evidence="15">
    <location>
        <begin position="225"/>
        <end position="247"/>
    </location>
</feature>
<comment type="function">
    <text evidence="1">Sequence-specific transcription factor which is part of a developmental regulatory system that provides cells with specific positional identities on the anterior-posterior axis.</text>
</comment>
<keyword evidence="10" id="KW-0371">Homeobox</keyword>
<evidence type="ECO:0000313" key="16">
    <source>
        <dbReference type="Ensembl" id="ENSCLMP00005030408.1"/>
    </source>
</evidence>
<reference evidence="16" key="1">
    <citation type="submission" date="2025-08" db="UniProtKB">
        <authorList>
            <consortium name="Ensembl"/>
        </authorList>
    </citation>
    <scope>IDENTIFICATION</scope>
</reference>
<feature type="compositionally biased region" description="Acidic residues" evidence="14">
    <location>
        <begin position="30"/>
        <end position="43"/>
    </location>
</feature>
<dbReference type="PANTHER" id="PTHR24391">
    <property type="entry name" value="HISTONE H4 TRANSCRIPTION FACTOR-RELATED"/>
    <property type="match status" value="1"/>
</dbReference>
<feature type="region of interest" description="Disordered" evidence="14">
    <location>
        <begin position="613"/>
        <end position="637"/>
    </location>
</feature>
<dbReference type="Proteomes" id="UP000694565">
    <property type="component" value="Unplaced"/>
</dbReference>
<feature type="domain" description="C2H2-type" evidence="15">
    <location>
        <begin position="1043"/>
        <end position="1071"/>
    </location>
</feature>
<evidence type="ECO:0000313" key="17">
    <source>
        <dbReference type="Proteomes" id="UP000694565"/>
    </source>
</evidence>
<dbReference type="SMART" id="SM00355">
    <property type="entry name" value="ZnF_C2H2"/>
    <property type="match status" value="8"/>
</dbReference>
<evidence type="ECO:0000256" key="11">
    <source>
        <dbReference type="ARBA" id="ARBA00023163"/>
    </source>
</evidence>
<feature type="compositionally biased region" description="Polar residues" evidence="14">
    <location>
        <begin position="709"/>
        <end position="718"/>
    </location>
</feature>
<feature type="compositionally biased region" description="Basic and acidic residues" evidence="14">
    <location>
        <begin position="1198"/>
        <end position="1213"/>
    </location>
</feature>
<evidence type="ECO:0000256" key="4">
    <source>
        <dbReference type="ARBA" id="ARBA00022723"/>
    </source>
</evidence>
<dbReference type="Pfam" id="PF00096">
    <property type="entry name" value="zf-C2H2"/>
    <property type="match status" value="2"/>
</dbReference>
<dbReference type="InterPro" id="IPR036236">
    <property type="entry name" value="Znf_C2H2_sf"/>
</dbReference>
<keyword evidence="9" id="KW-0238">DNA-binding</keyword>
<evidence type="ECO:0000256" key="5">
    <source>
        <dbReference type="ARBA" id="ARBA00022737"/>
    </source>
</evidence>
<dbReference type="PANTHER" id="PTHR24391:SF11">
    <property type="entry name" value="ZINC FINGER E-BOX-BINDING HOMEOBOX 2"/>
    <property type="match status" value="1"/>
</dbReference>
<dbReference type="InterPro" id="IPR001356">
    <property type="entry name" value="HD"/>
</dbReference>
<dbReference type="GO" id="GO:0000978">
    <property type="term" value="F:RNA polymerase II cis-regulatory region sequence-specific DNA binding"/>
    <property type="evidence" value="ECO:0007669"/>
    <property type="project" value="TreeGrafter"/>
</dbReference>
<comment type="subcellular location">
    <subcellularLocation>
        <location evidence="2">Nucleus</location>
    </subcellularLocation>
</comment>
<keyword evidence="5" id="KW-0677">Repeat</keyword>
<dbReference type="SUPFAM" id="SSF46689">
    <property type="entry name" value="Homeodomain-like"/>
    <property type="match status" value="1"/>
</dbReference>
<keyword evidence="17" id="KW-1185">Reference proteome</keyword>
<evidence type="ECO:0000259" key="15">
    <source>
        <dbReference type="PROSITE" id="PS50157"/>
    </source>
</evidence>
<feature type="domain" description="C2H2-type" evidence="15">
    <location>
        <begin position="1015"/>
        <end position="1042"/>
    </location>
</feature>
<evidence type="ECO:0000256" key="14">
    <source>
        <dbReference type="SAM" id="MobiDB-lite"/>
    </source>
</evidence>
<keyword evidence="7" id="KW-0862">Zinc</keyword>
<evidence type="ECO:0000256" key="13">
    <source>
        <dbReference type="PROSITE-ProRule" id="PRU00042"/>
    </source>
</evidence>
<accession>A0A8C2ZQF6</accession>